<protein>
    <submittedName>
        <fullName evidence="9">Ribose/xylose/arabinose/galactoside ABC-type transport system permease subunit</fullName>
    </submittedName>
</protein>
<evidence type="ECO:0000256" key="6">
    <source>
        <dbReference type="ARBA" id="ARBA00022989"/>
    </source>
</evidence>
<feature type="transmembrane region" description="Helical" evidence="8">
    <location>
        <begin position="66"/>
        <end position="84"/>
    </location>
</feature>
<dbReference type="Pfam" id="PF02653">
    <property type="entry name" value="BPD_transp_2"/>
    <property type="match status" value="1"/>
</dbReference>
<evidence type="ECO:0000256" key="1">
    <source>
        <dbReference type="ARBA" id="ARBA00004651"/>
    </source>
</evidence>
<keyword evidence="7 8" id="KW-0472">Membrane</keyword>
<dbReference type="GO" id="GO:0022857">
    <property type="term" value="F:transmembrane transporter activity"/>
    <property type="evidence" value="ECO:0007669"/>
    <property type="project" value="InterPro"/>
</dbReference>
<feature type="transmembrane region" description="Helical" evidence="8">
    <location>
        <begin position="249"/>
        <end position="277"/>
    </location>
</feature>
<evidence type="ECO:0000256" key="3">
    <source>
        <dbReference type="ARBA" id="ARBA00022475"/>
    </source>
</evidence>
<evidence type="ECO:0000256" key="5">
    <source>
        <dbReference type="ARBA" id="ARBA00022692"/>
    </source>
</evidence>
<organism evidence="9 10">
    <name type="scientific">Conexibacter arvalis</name>
    <dbReference type="NCBI Taxonomy" id="912552"/>
    <lineage>
        <taxon>Bacteria</taxon>
        <taxon>Bacillati</taxon>
        <taxon>Actinomycetota</taxon>
        <taxon>Thermoleophilia</taxon>
        <taxon>Solirubrobacterales</taxon>
        <taxon>Conexibacteraceae</taxon>
        <taxon>Conexibacter</taxon>
    </lineage>
</organism>
<keyword evidence="10" id="KW-1185">Reference proteome</keyword>
<dbReference type="GO" id="GO:0005886">
    <property type="term" value="C:plasma membrane"/>
    <property type="evidence" value="ECO:0007669"/>
    <property type="project" value="UniProtKB-SubCell"/>
</dbReference>
<dbReference type="RefSeq" id="WP_183342923.1">
    <property type="nucleotide sequence ID" value="NZ_JACHNU010000003.1"/>
</dbReference>
<dbReference type="PANTHER" id="PTHR32196">
    <property type="entry name" value="ABC TRANSPORTER PERMEASE PROTEIN YPHD-RELATED-RELATED"/>
    <property type="match status" value="1"/>
</dbReference>
<dbReference type="CDD" id="cd06579">
    <property type="entry name" value="TM_PBP1_transp_AraH_like"/>
    <property type="match status" value="1"/>
</dbReference>
<proteinExistence type="predicted"/>
<feature type="transmembrane region" description="Helical" evidence="8">
    <location>
        <begin position="90"/>
        <end position="112"/>
    </location>
</feature>
<evidence type="ECO:0000313" key="9">
    <source>
        <dbReference type="EMBL" id="MBB4663197.1"/>
    </source>
</evidence>
<feature type="transmembrane region" description="Helical" evidence="8">
    <location>
        <begin position="289"/>
        <end position="308"/>
    </location>
</feature>
<keyword evidence="4" id="KW-0997">Cell inner membrane</keyword>
<reference evidence="9 10" key="1">
    <citation type="submission" date="2020-08" db="EMBL/GenBank/DDBJ databases">
        <title>Genomic Encyclopedia of Archaeal and Bacterial Type Strains, Phase II (KMG-II): from individual species to whole genera.</title>
        <authorList>
            <person name="Goeker M."/>
        </authorList>
    </citation>
    <scope>NUCLEOTIDE SEQUENCE [LARGE SCALE GENOMIC DNA]</scope>
    <source>
        <strain evidence="9 10">DSM 23288</strain>
    </source>
</reference>
<dbReference type="Proteomes" id="UP000585272">
    <property type="component" value="Unassembled WGS sequence"/>
</dbReference>
<evidence type="ECO:0000256" key="2">
    <source>
        <dbReference type="ARBA" id="ARBA00022448"/>
    </source>
</evidence>
<keyword evidence="5 8" id="KW-0812">Transmembrane</keyword>
<dbReference type="InterPro" id="IPR001851">
    <property type="entry name" value="ABC_transp_permease"/>
</dbReference>
<comment type="subcellular location">
    <subcellularLocation>
        <location evidence="1">Cell membrane</location>
        <topology evidence="1">Multi-pass membrane protein</topology>
    </subcellularLocation>
</comment>
<evidence type="ECO:0000313" key="10">
    <source>
        <dbReference type="Proteomes" id="UP000585272"/>
    </source>
</evidence>
<dbReference type="EMBL" id="JACHNU010000003">
    <property type="protein sequence ID" value="MBB4663197.1"/>
    <property type="molecule type" value="Genomic_DNA"/>
</dbReference>
<dbReference type="AlphaFoldDB" id="A0A840IDZ0"/>
<keyword evidence="2" id="KW-0813">Transport</keyword>
<name>A0A840IDZ0_9ACTN</name>
<sequence>MNIAKLARDNRASLLRIALLLALVLYFSANRAGFLDTGNLFSLMQAFALLGLVAFGLSVTMIAGEFDLSVGAMVAVAGIIAIKAGGSGAAAGLAVAVAFGLGVGILNGLLTVGLGVSSLVVTVGTQIMLTGLAYGLAGGQTVSYENFQVAADVDQVIATIFSPRSLVAIAAGVLVWLLLRCTRLGRDIIATGSSREAAAAAGARTRTAVVVSFAISGTFAALAGALLAFSLLSAAPTTGGDLLLQAVSAAILGGVALAGGIGGMAGVAVGALTLTALNNGLSFIGASDAAISISNGLLLLAVVTISAGGPARLAELVRARIRRPATS</sequence>
<dbReference type="PANTHER" id="PTHR32196:SF21">
    <property type="entry name" value="ABC TRANSPORTER PERMEASE PROTEIN YPHD-RELATED"/>
    <property type="match status" value="1"/>
</dbReference>
<evidence type="ECO:0000256" key="7">
    <source>
        <dbReference type="ARBA" id="ARBA00023136"/>
    </source>
</evidence>
<keyword evidence="3" id="KW-1003">Cell membrane</keyword>
<evidence type="ECO:0000256" key="8">
    <source>
        <dbReference type="SAM" id="Phobius"/>
    </source>
</evidence>
<feature type="transmembrane region" description="Helical" evidence="8">
    <location>
        <begin position="208"/>
        <end position="229"/>
    </location>
</feature>
<evidence type="ECO:0000256" key="4">
    <source>
        <dbReference type="ARBA" id="ARBA00022519"/>
    </source>
</evidence>
<keyword evidence="6 8" id="KW-1133">Transmembrane helix</keyword>
<comment type="caution">
    <text evidence="9">The sequence shown here is derived from an EMBL/GenBank/DDBJ whole genome shotgun (WGS) entry which is preliminary data.</text>
</comment>
<feature type="transmembrane region" description="Helical" evidence="8">
    <location>
        <begin position="12"/>
        <end position="29"/>
    </location>
</feature>
<feature type="transmembrane region" description="Helical" evidence="8">
    <location>
        <begin position="41"/>
        <end position="59"/>
    </location>
</feature>
<gene>
    <name evidence="9" type="ORF">BDZ31_002786</name>
</gene>
<feature type="transmembrane region" description="Helical" evidence="8">
    <location>
        <begin position="157"/>
        <end position="179"/>
    </location>
</feature>
<feature type="transmembrane region" description="Helical" evidence="8">
    <location>
        <begin position="119"/>
        <end position="137"/>
    </location>
</feature>
<accession>A0A840IDZ0</accession>